<dbReference type="EC" id="2.4.-.-" evidence="2"/>
<name>A0ABT7U5H6_9BACE</name>
<dbReference type="EMBL" id="JAUDCF010000015">
    <property type="protein sequence ID" value="MDM8145790.1"/>
    <property type="molecule type" value="Genomic_DNA"/>
</dbReference>
<keyword evidence="2" id="KW-0328">Glycosyltransferase</keyword>
<evidence type="ECO:0000259" key="1">
    <source>
        <dbReference type="Pfam" id="PF04230"/>
    </source>
</evidence>
<organism evidence="2 3">
    <name type="scientific">Bacteroides eggerthii</name>
    <dbReference type="NCBI Taxonomy" id="28111"/>
    <lineage>
        <taxon>Bacteria</taxon>
        <taxon>Pseudomonadati</taxon>
        <taxon>Bacteroidota</taxon>
        <taxon>Bacteroidia</taxon>
        <taxon>Bacteroidales</taxon>
        <taxon>Bacteroidaceae</taxon>
        <taxon>Bacteroides</taxon>
    </lineage>
</organism>
<evidence type="ECO:0000313" key="3">
    <source>
        <dbReference type="Proteomes" id="UP001228403"/>
    </source>
</evidence>
<keyword evidence="3" id="KW-1185">Reference proteome</keyword>
<comment type="caution">
    <text evidence="2">The sequence shown here is derived from an EMBL/GenBank/DDBJ whole genome shotgun (WGS) entry which is preliminary data.</text>
</comment>
<feature type="domain" description="Polysaccharide pyruvyl transferase" evidence="1">
    <location>
        <begin position="13"/>
        <end position="312"/>
    </location>
</feature>
<gene>
    <name evidence="2" type="ORF">QUW02_07645</name>
</gene>
<dbReference type="GO" id="GO:0016757">
    <property type="term" value="F:glycosyltransferase activity"/>
    <property type="evidence" value="ECO:0007669"/>
    <property type="project" value="UniProtKB-KW"/>
</dbReference>
<evidence type="ECO:0000313" key="2">
    <source>
        <dbReference type="EMBL" id="MDM8145790.1"/>
    </source>
</evidence>
<accession>A0ABT7U5H6</accession>
<dbReference type="Pfam" id="PF04230">
    <property type="entry name" value="PS_pyruv_trans"/>
    <property type="match status" value="1"/>
</dbReference>
<dbReference type="InterPro" id="IPR007345">
    <property type="entry name" value="Polysacch_pyruvyl_Trfase"/>
</dbReference>
<dbReference type="Proteomes" id="UP001228403">
    <property type="component" value="Unassembled WGS sequence"/>
</dbReference>
<protein>
    <submittedName>
        <fullName evidence="2">Polysaccharide pyruvyl transferase family protein</fullName>
        <ecNumber evidence="2">2.4.-.-</ecNumber>
    </submittedName>
</protein>
<reference evidence="3" key="2">
    <citation type="submission" date="2023-07" db="EMBL/GenBank/DDBJ databases">
        <title>Identification and characterization of horizontal gene transfer across gut microbiota members of farm animals based on homology search.</title>
        <authorList>
            <person name="Schwarzerova J."/>
            <person name="Nykrynova M."/>
            <person name="Jureckova K."/>
            <person name="Cejkova D."/>
            <person name="Rychlik I."/>
        </authorList>
    </citation>
    <scope>NUCLEOTIDE SEQUENCE [LARGE SCALE GENOMIC DNA]</scope>
    <source>
        <strain evidence="3">ET4</strain>
    </source>
</reference>
<reference evidence="2 3" key="1">
    <citation type="submission" date="2023-06" db="EMBL/GenBank/DDBJ databases">
        <authorList>
            <person name="Zeman M."/>
            <person name="Kubasova T."/>
            <person name="Jahodarova E."/>
            <person name="Nykrynova M."/>
            <person name="Rychlik I."/>
        </authorList>
    </citation>
    <scope>NUCLEOTIDE SEQUENCE [LARGE SCALE GENOMIC DNA]</scope>
    <source>
        <strain evidence="2 3">ET4</strain>
    </source>
</reference>
<keyword evidence="2" id="KW-0808">Transferase</keyword>
<proteinExistence type="predicted"/>
<sequence>MKIGIITLPFNINYGGILQNFALQKVLKEMGHQVSTIEEKNSYKLRIPKRYLAYTKRIVLRYLFRKKCEIFFEKNEFNRLQIISKDLQQFIKRNIALKTYPTFKHIKANEYDAFIIGSDQIWRPKYFTGIENAFLDFAQKWNIRRIAYAPSFGTDKWEYSKQQTQRCRKLISLFNGISIREKEGIDLCNKYFSKTAQHVLDPTLLLSKDDYMEIISTDNAQKSKGNLLVYILDQSPEKEKVINRIIETKKLVPFTVNNPNVFNYKLDINQRIQPSIEQWLRGFYDAEFVITDSFHACVFSIIFQKPFLVYGNIQRGLSRFTSLLSTFHLENRMILNANELYKALEQEINWTEITKILETKQKESLNFLSKHLA</sequence>